<proteinExistence type="predicted"/>
<evidence type="ECO:0000313" key="1">
    <source>
        <dbReference type="EMBL" id="ERT04991.1"/>
    </source>
</evidence>
<keyword evidence="2" id="KW-1185">Reference proteome</keyword>
<reference evidence="1 2" key="1">
    <citation type="journal article" date="2013" name="Front. Microbiol.">
        <title>Comparative genomic analyses of the cyanobacterium, Lyngbya aestuarii BL J, a powerful hydrogen producer.</title>
        <authorList>
            <person name="Kothari A."/>
            <person name="Vaughn M."/>
            <person name="Garcia-Pichel F."/>
        </authorList>
    </citation>
    <scope>NUCLEOTIDE SEQUENCE [LARGE SCALE GENOMIC DNA]</scope>
    <source>
        <strain evidence="1 2">BL J</strain>
    </source>
</reference>
<sequence length="37" mass="4384">MHQICQYRGRDTHLVVRVEGWIGPSPGYPKRNRSQFN</sequence>
<comment type="caution">
    <text evidence="1">The sequence shown here is derived from an EMBL/GenBank/DDBJ whole genome shotgun (WGS) entry which is preliminary data.</text>
</comment>
<dbReference type="EMBL" id="AUZM01000072">
    <property type="protein sequence ID" value="ERT04991.1"/>
    <property type="molecule type" value="Genomic_DNA"/>
</dbReference>
<dbReference type="AlphaFoldDB" id="U7QEX6"/>
<gene>
    <name evidence="1" type="ORF">M595_5084</name>
</gene>
<name>U7QEX6_9CYAN</name>
<organism evidence="1 2">
    <name type="scientific">Lyngbya aestuarii BL J</name>
    <dbReference type="NCBI Taxonomy" id="1348334"/>
    <lineage>
        <taxon>Bacteria</taxon>
        <taxon>Bacillati</taxon>
        <taxon>Cyanobacteriota</taxon>
        <taxon>Cyanophyceae</taxon>
        <taxon>Oscillatoriophycideae</taxon>
        <taxon>Oscillatoriales</taxon>
        <taxon>Microcoleaceae</taxon>
        <taxon>Lyngbya</taxon>
    </lineage>
</organism>
<dbReference type="Proteomes" id="UP000017127">
    <property type="component" value="Unassembled WGS sequence"/>
</dbReference>
<accession>U7QEX6</accession>
<evidence type="ECO:0000313" key="2">
    <source>
        <dbReference type="Proteomes" id="UP000017127"/>
    </source>
</evidence>
<protein>
    <submittedName>
        <fullName evidence="1">Uncharacterized protein</fullName>
    </submittedName>
</protein>